<evidence type="ECO:0000256" key="2">
    <source>
        <dbReference type="ARBA" id="ARBA00022827"/>
    </source>
</evidence>
<dbReference type="PANTHER" id="PTHR42659">
    <property type="entry name" value="XANTHINE DEHYDROGENASE SUBUNIT C-RELATED"/>
    <property type="match status" value="1"/>
</dbReference>
<proteinExistence type="predicted"/>
<dbReference type="Gene3D" id="3.30.465.10">
    <property type="match status" value="1"/>
</dbReference>
<dbReference type="PROSITE" id="PS51387">
    <property type="entry name" value="FAD_PCMH"/>
    <property type="match status" value="1"/>
</dbReference>
<organism evidence="5 6">
    <name type="scientific">Formimonas warabiya</name>
    <dbReference type="NCBI Taxonomy" id="1761012"/>
    <lineage>
        <taxon>Bacteria</taxon>
        <taxon>Bacillati</taxon>
        <taxon>Bacillota</taxon>
        <taxon>Clostridia</taxon>
        <taxon>Eubacteriales</taxon>
        <taxon>Peptococcaceae</taxon>
        <taxon>Candidatus Formimonas</taxon>
    </lineage>
</organism>
<dbReference type="SMART" id="SM01092">
    <property type="entry name" value="CO_deh_flav_C"/>
    <property type="match status" value="1"/>
</dbReference>
<dbReference type="InterPro" id="IPR016167">
    <property type="entry name" value="FAD-bd_PCMH_sub1"/>
</dbReference>
<dbReference type="GO" id="GO:0071949">
    <property type="term" value="F:FAD binding"/>
    <property type="evidence" value="ECO:0007669"/>
    <property type="project" value="InterPro"/>
</dbReference>
<dbReference type="RefSeq" id="WP_148134072.1">
    <property type="nucleotide sequence ID" value="NZ_CP017634.1"/>
</dbReference>
<dbReference type="InterPro" id="IPR016166">
    <property type="entry name" value="FAD-bd_PCMH"/>
</dbReference>
<evidence type="ECO:0000256" key="3">
    <source>
        <dbReference type="ARBA" id="ARBA00023002"/>
    </source>
</evidence>
<dbReference type="Gene3D" id="3.30.390.50">
    <property type="entry name" value="CO dehydrogenase flavoprotein, C-terminal domain"/>
    <property type="match status" value="1"/>
</dbReference>
<dbReference type="PANTHER" id="PTHR42659:SF9">
    <property type="entry name" value="XANTHINE DEHYDROGENASE FAD-BINDING SUBUNIT XDHB-RELATED"/>
    <property type="match status" value="1"/>
</dbReference>
<dbReference type="KEGG" id="fwa:DCMF_08720"/>
<reference evidence="5 6" key="1">
    <citation type="submission" date="2016-10" db="EMBL/GenBank/DDBJ databases">
        <title>Complete Genome Sequence of Peptococcaceae strain DCMF.</title>
        <authorList>
            <person name="Edwards R.J."/>
            <person name="Holland S.I."/>
            <person name="Deshpande N.P."/>
            <person name="Wong Y.K."/>
            <person name="Ertan H."/>
            <person name="Manefield M."/>
            <person name="Russell T.L."/>
            <person name="Lee M.J."/>
        </authorList>
    </citation>
    <scope>NUCLEOTIDE SEQUENCE [LARGE SCALE GENOMIC DNA]</scope>
    <source>
        <strain evidence="5 6">DCMF</strain>
    </source>
</reference>
<dbReference type="InterPro" id="IPR036683">
    <property type="entry name" value="CO_DH_flav_C_dom_sf"/>
</dbReference>
<keyword evidence="6" id="KW-1185">Reference proteome</keyword>
<dbReference type="Pfam" id="PF03450">
    <property type="entry name" value="CO_deh_flav_C"/>
    <property type="match status" value="1"/>
</dbReference>
<dbReference type="GO" id="GO:0004854">
    <property type="term" value="F:xanthine dehydrogenase activity"/>
    <property type="evidence" value="ECO:0007669"/>
    <property type="project" value="InterPro"/>
</dbReference>
<dbReference type="SUPFAM" id="SSF55447">
    <property type="entry name" value="CO dehydrogenase flavoprotein C-terminal domain-like"/>
    <property type="match status" value="1"/>
</dbReference>
<keyword evidence="2" id="KW-0274">FAD</keyword>
<dbReference type="InterPro" id="IPR016169">
    <property type="entry name" value="FAD-bd_PCMH_sub2"/>
</dbReference>
<dbReference type="Pfam" id="PF00941">
    <property type="entry name" value="FAD_binding_5"/>
    <property type="match status" value="1"/>
</dbReference>
<dbReference type="SUPFAM" id="SSF56176">
    <property type="entry name" value="FAD-binding/transporter-associated domain-like"/>
    <property type="match status" value="1"/>
</dbReference>
<name>A0A3G1KQW3_FORW1</name>
<dbReference type="InterPro" id="IPR036318">
    <property type="entry name" value="FAD-bd_PCMH-like_sf"/>
</dbReference>
<sequence>MYDIAHYEEAHSVQEAVQLLQAHPRARLIAGGSDLLIKIHEGKMPDAELISIHGIPELKGIHRDEQGTISIGSGTTFSEITRHALIGEHVPVLGEAVDKVGGPQIRNIGTIGGNICNGVTSADSASTLFALNARLRIQGAGGMREVAIGDFYLGPGRVDLRHDEVLTAILLTRENYEGFGGHYIKFAMRNAMDIATLGCAVLCRLKDKRTVEDFRLALGVAAPTPMRCLKTEDLVKGKAFSAELLQEAGRTAVTEVNPRTSWRASREYRLQLVEELSKRAFQQAFVNAGGEMV</sequence>
<dbReference type="InterPro" id="IPR051312">
    <property type="entry name" value="Diverse_Substr_Oxidored"/>
</dbReference>
<dbReference type="FunFam" id="3.30.465.10:FF:000017">
    <property type="entry name" value="Xanthine dehydrogenase, FAD binding subunit"/>
    <property type="match status" value="1"/>
</dbReference>
<evidence type="ECO:0000313" key="6">
    <source>
        <dbReference type="Proteomes" id="UP000323521"/>
    </source>
</evidence>
<feature type="domain" description="FAD-binding PCMH-type" evidence="4">
    <location>
        <begin position="1"/>
        <end position="176"/>
    </location>
</feature>
<protein>
    <submittedName>
        <fullName evidence="5">Xanthine dehydrogenase FAD-binding subunit XdhB</fullName>
    </submittedName>
</protein>
<evidence type="ECO:0000313" key="5">
    <source>
        <dbReference type="EMBL" id="ATW24844.1"/>
    </source>
</evidence>
<keyword evidence="1" id="KW-0285">Flavoprotein</keyword>
<gene>
    <name evidence="5" type="ORF">DCMF_08720</name>
</gene>
<dbReference type="OrthoDB" id="9789842at2"/>
<evidence type="ECO:0000256" key="1">
    <source>
        <dbReference type="ARBA" id="ARBA00022630"/>
    </source>
</evidence>
<dbReference type="InterPro" id="IPR050031">
    <property type="entry name" value="XdhB_XDHase"/>
</dbReference>
<dbReference type="NCBIfam" id="NF007427">
    <property type="entry name" value="PRK09971.1"/>
    <property type="match status" value="1"/>
</dbReference>
<keyword evidence="3" id="KW-0560">Oxidoreductase</keyword>
<dbReference type="GO" id="GO:0002197">
    <property type="term" value="C:xanthine dehydrogenase complex"/>
    <property type="evidence" value="ECO:0007669"/>
    <property type="project" value="InterPro"/>
</dbReference>
<dbReference type="InterPro" id="IPR002346">
    <property type="entry name" value="Mopterin_DH_FAD-bd"/>
</dbReference>
<dbReference type="EMBL" id="CP017634">
    <property type="protein sequence ID" value="ATW24844.1"/>
    <property type="molecule type" value="Genomic_DNA"/>
</dbReference>
<dbReference type="Proteomes" id="UP000323521">
    <property type="component" value="Chromosome"/>
</dbReference>
<evidence type="ECO:0000259" key="4">
    <source>
        <dbReference type="PROSITE" id="PS51387"/>
    </source>
</evidence>
<dbReference type="AlphaFoldDB" id="A0A3G1KQW3"/>
<dbReference type="NCBIfam" id="NF043083">
    <property type="entry name" value="XdhB_XDHase"/>
    <property type="match status" value="1"/>
</dbReference>
<dbReference type="InterPro" id="IPR005107">
    <property type="entry name" value="CO_DH_flav_C"/>
</dbReference>
<accession>A0A3G1KQW3</accession>
<dbReference type="Gene3D" id="3.30.43.10">
    <property type="entry name" value="Uridine Diphospho-n-acetylenolpyruvylglucosamine Reductase, domain 2"/>
    <property type="match status" value="1"/>
</dbReference>